<evidence type="ECO:0000256" key="6">
    <source>
        <dbReference type="ARBA" id="ARBA00014679"/>
    </source>
</evidence>
<evidence type="ECO:0000256" key="8">
    <source>
        <dbReference type="ARBA" id="ARBA00022603"/>
    </source>
</evidence>
<accession>A0A805Z7V7</accession>
<comment type="catalytic activity">
    <reaction evidence="14 15 17">
        <text>guanosine(37) in tRNA + S-adenosyl-L-methionine = N(1)-methylguanosine(37) in tRNA + S-adenosyl-L-homocysteine + H(+)</text>
        <dbReference type="Rhea" id="RHEA:36899"/>
        <dbReference type="Rhea" id="RHEA-COMP:10145"/>
        <dbReference type="Rhea" id="RHEA-COMP:10147"/>
        <dbReference type="ChEBI" id="CHEBI:15378"/>
        <dbReference type="ChEBI" id="CHEBI:57856"/>
        <dbReference type="ChEBI" id="CHEBI:59789"/>
        <dbReference type="ChEBI" id="CHEBI:73542"/>
        <dbReference type="ChEBI" id="CHEBI:74269"/>
        <dbReference type="EC" id="2.1.1.228"/>
    </reaction>
</comment>
<dbReference type="FunFam" id="3.40.1280.10:FF:000001">
    <property type="entry name" value="tRNA (guanine-N(1)-)-methyltransferase"/>
    <property type="match status" value="1"/>
</dbReference>
<dbReference type="PANTHER" id="PTHR46417:SF1">
    <property type="entry name" value="TRNA (GUANINE-N(1)-)-METHYLTRANSFERASE"/>
    <property type="match status" value="1"/>
</dbReference>
<dbReference type="InterPro" id="IPR029026">
    <property type="entry name" value="tRNA_m1G_MTases_N"/>
</dbReference>
<dbReference type="HAMAP" id="MF_00605">
    <property type="entry name" value="TrmD"/>
    <property type="match status" value="1"/>
</dbReference>
<dbReference type="Gene3D" id="1.10.1270.20">
    <property type="entry name" value="tRNA(m1g37)methyltransferase, domain 2"/>
    <property type="match status" value="1"/>
</dbReference>
<dbReference type="EC" id="2.1.1.228" evidence="5 15"/>
<evidence type="ECO:0000256" key="2">
    <source>
        <dbReference type="ARBA" id="ARBA00004496"/>
    </source>
</evidence>
<dbReference type="EMBL" id="CP000413">
    <property type="protein sequence ID" value="ABJ60179.1"/>
    <property type="molecule type" value="Genomic_DNA"/>
</dbReference>
<evidence type="ECO:0000256" key="14">
    <source>
        <dbReference type="ARBA" id="ARBA00047783"/>
    </source>
</evidence>
<feature type="binding site" evidence="15 16">
    <location>
        <begin position="132"/>
        <end position="137"/>
    </location>
    <ligand>
        <name>S-adenosyl-L-methionine</name>
        <dbReference type="ChEBI" id="CHEBI:59789"/>
    </ligand>
</feature>
<dbReference type="InterPro" id="IPR023148">
    <property type="entry name" value="tRNA_m1G_MeTrfase_C_sf"/>
</dbReference>
<evidence type="ECO:0000256" key="1">
    <source>
        <dbReference type="ARBA" id="ARBA00002634"/>
    </source>
</evidence>
<organism evidence="19 20">
    <name type="scientific">Lactobacillus gasseri (strain ATCC 33323 / DSM 20243 / BCRC 14619 / CIP 102991 / JCM 1131 / KCTC 3163 / NCIMB 11718 / NCTC 13722 / AM63)</name>
    <dbReference type="NCBI Taxonomy" id="324831"/>
    <lineage>
        <taxon>Bacteria</taxon>
        <taxon>Bacillati</taxon>
        <taxon>Bacillota</taxon>
        <taxon>Bacilli</taxon>
        <taxon>Lactobacillales</taxon>
        <taxon>Lactobacillaceae</taxon>
        <taxon>Lactobacillus</taxon>
    </lineage>
</organism>
<dbReference type="FunFam" id="1.10.1270.20:FF:000001">
    <property type="entry name" value="tRNA (guanine-N(1)-)-methyltransferase"/>
    <property type="match status" value="1"/>
</dbReference>
<reference evidence="19 20" key="1">
    <citation type="journal article" date="2006" name="Proc. Natl. Acad. Sci. U.S.A.">
        <title>Comparative genomics of the lactic acid bacteria.</title>
        <authorList>
            <person name="Makarova K."/>
            <person name="Slesarev A."/>
            <person name="Wolf Y."/>
            <person name="Sorokin A."/>
            <person name="Mirkin B."/>
            <person name="Koonin E."/>
            <person name="Pavlov A."/>
            <person name="Pavlova N."/>
            <person name="Karamychev V."/>
            <person name="Polouchine N."/>
            <person name="Shakhova V."/>
            <person name="Grigoriev I."/>
            <person name="Lou Y."/>
            <person name="Rohksar D."/>
            <person name="Lucas S."/>
            <person name="Huang K."/>
            <person name="Goodstein D.M."/>
            <person name="Hawkins T."/>
            <person name="Plengvidhya V."/>
            <person name="Welker D."/>
            <person name="Hughes J."/>
            <person name="Goh Y."/>
            <person name="Benson A."/>
            <person name="Baldwin K."/>
            <person name="Lee J.H."/>
            <person name="Diaz-Muniz I."/>
            <person name="Dosti B."/>
            <person name="Smeianov V."/>
            <person name="Wechter W."/>
            <person name="Barabote R."/>
            <person name="Lorca G."/>
            <person name="Altermann E."/>
            <person name="Barrangou R."/>
            <person name="Ganesan B."/>
            <person name="Xie Y."/>
            <person name="Rawsthorne H."/>
            <person name="Tamir D."/>
            <person name="Parker C."/>
            <person name="Breidt F."/>
            <person name="Broadbent J."/>
            <person name="Hutkins R."/>
            <person name="O'Sullivan D."/>
            <person name="Steele J."/>
            <person name="Unlu G."/>
            <person name="Saier M."/>
            <person name="Klaenhammer T."/>
            <person name="Richardson P."/>
            <person name="Kozyavkin S."/>
            <person name="Weimer B."/>
            <person name="Mills D."/>
        </authorList>
    </citation>
    <scope>NUCLEOTIDE SEQUENCE [LARGE SCALE GENOMIC DNA]</scope>
    <source>
        <strain evidence="20">ATCC 33323 / DSM 20243 / BCRC 14619 / CIP 102991 / JCM 1131 / KCTC 3163 / NCIMB 11718 / NCTC 13722 / AM63</strain>
    </source>
</reference>
<evidence type="ECO:0000313" key="20">
    <source>
        <dbReference type="Proteomes" id="UP000000664"/>
    </source>
</evidence>
<comment type="subunit">
    <text evidence="4 15 17">Homodimer.</text>
</comment>
<keyword evidence="8 15" id="KW-0489">Methyltransferase</keyword>
<gene>
    <name evidence="15" type="primary">trmD</name>
    <name evidence="19" type="ordered locus">LGAS_0788</name>
</gene>
<evidence type="ECO:0000256" key="15">
    <source>
        <dbReference type="HAMAP-Rule" id="MF_00605"/>
    </source>
</evidence>
<evidence type="ECO:0000256" key="3">
    <source>
        <dbReference type="ARBA" id="ARBA00007630"/>
    </source>
</evidence>
<keyword evidence="10 15" id="KW-0949">S-adenosyl-L-methionine</keyword>
<protein>
    <recommendedName>
        <fullName evidence="6 15">tRNA (guanine-N(1)-)-methyltransferase</fullName>
        <ecNumber evidence="5 15">2.1.1.228</ecNumber>
    </recommendedName>
    <alternativeName>
        <fullName evidence="12 15">M1G-methyltransferase</fullName>
    </alternativeName>
    <alternativeName>
        <fullName evidence="13 15">tRNA [GM37] methyltransferase</fullName>
    </alternativeName>
</protein>
<evidence type="ECO:0000256" key="11">
    <source>
        <dbReference type="ARBA" id="ARBA00022694"/>
    </source>
</evidence>
<evidence type="ECO:0000256" key="17">
    <source>
        <dbReference type="RuleBase" id="RU003464"/>
    </source>
</evidence>
<comment type="subcellular location">
    <subcellularLocation>
        <location evidence="2 15 17">Cytoplasm</location>
    </subcellularLocation>
</comment>
<dbReference type="NCBIfam" id="NF000648">
    <property type="entry name" value="PRK00026.1"/>
    <property type="match status" value="1"/>
</dbReference>
<comment type="similarity">
    <text evidence="3 15 17">Belongs to the RNA methyltransferase TrmD family.</text>
</comment>
<dbReference type="GO" id="GO:0052906">
    <property type="term" value="F:tRNA (guanine(37)-N1)-methyltransferase activity"/>
    <property type="evidence" value="ECO:0007669"/>
    <property type="project" value="UniProtKB-UniRule"/>
</dbReference>
<dbReference type="Pfam" id="PF01746">
    <property type="entry name" value="tRNA_m1G_MT"/>
    <property type="match status" value="1"/>
</dbReference>
<keyword evidence="9 15" id="KW-0808">Transferase</keyword>
<proteinExistence type="inferred from homology"/>
<dbReference type="PIRSF" id="PIRSF000386">
    <property type="entry name" value="tRNA_mtase"/>
    <property type="match status" value="1"/>
</dbReference>
<evidence type="ECO:0000256" key="12">
    <source>
        <dbReference type="ARBA" id="ARBA00029736"/>
    </source>
</evidence>
<name>A0A805Z7V7_LACGA</name>
<dbReference type="CDD" id="cd18080">
    <property type="entry name" value="TrmD-like"/>
    <property type="match status" value="1"/>
</dbReference>
<evidence type="ECO:0000256" key="16">
    <source>
        <dbReference type="PIRSR" id="PIRSR000386-1"/>
    </source>
</evidence>
<dbReference type="KEGG" id="lga:LGAS_0788"/>
<dbReference type="AlphaFoldDB" id="A0A805Z7V7"/>
<dbReference type="NCBIfam" id="TIGR00088">
    <property type="entry name" value="trmD"/>
    <property type="match status" value="1"/>
</dbReference>
<sequence>MRDYEMKINVLTLFPDMFTPLQVSMLGRGLEDKKWELNLVNFRNFTTDVHHHVDDTPYGGGAGMVLQIMPIKKALDSLTNKGKVIITAPQGKTFNEKMAQDWSKEENLTFICGHYEGFDQRVYDLADETVSIGDYVLTGGELPTMSMIDATVRLLPGILGNAASPVEESFSHGLLEYPQYTRPADFEGQKVPEVLTSGNHQKIAEWRHKEALRATYLHRPDMLAERILTDEEKKMLEEIKLEKEN</sequence>
<evidence type="ECO:0000313" key="19">
    <source>
        <dbReference type="EMBL" id="ABJ60179.1"/>
    </source>
</evidence>
<feature type="domain" description="tRNA methyltransferase TRMD/TRM10-type" evidence="18">
    <location>
        <begin position="6"/>
        <end position="223"/>
    </location>
</feature>
<dbReference type="PANTHER" id="PTHR46417">
    <property type="entry name" value="TRNA (GUANINE-N(1)-)-METHYLTRANSFERASE"/>
    <property type="match status" value="1"/>
</dbReference>
<keyword evidence="11 15" id="KW-0819">tRNA processing</keyword>
<evidence type="ECO:0000259" key="18">
    <source>
        <dbReference type="Pfam" id="PF01746"/>
    </source>
</evidence>
<dbReference type="GO" id="GO:0005829">
    <property type="term" value="C:cytosol"/>
    <property type="evidence" value="ECO:0007669"/>
    <property type="project" value="TreeGrafter"/>
</dbReference>
<dbReference type="GO" id="GO:0002939">
    <property type="term" value="P:tRNA N1-guanine methylation"/>
    <property type="evidence" value="ECO:0007669"/>
    <property type="project" value="TreeGrafter"/>
</dbReference>
<keyword evidence="7 15" id="KW-0963">Cytoplasm</keyword>
<evidence type="ECO:0000256" key="9">
    <source>
        <dbReference type="ARBA" id="ARBA00022679"/>
    </source>
</evidence>
<dbReference type="InterPro" id="IPR029028">
    <property type="entry name" value="Alpha/beta_knot_MTases"/>
</dbReference>
<evidence type="ECO:0000256" key="13">
    <source>
        <dbReference type="ARBA" id="ARBA00033392"/>
    </source>
</evidence>
<feature type="binding site" evidence="15 16">
    <location>
        <position position="113"/>
    </location>
    <ligand>
        <name>S-adenosyl-L-methionine</name>
        <dbReference type="ChEBI" id="CHEBI:59789"/>
    </ligand>
</feature>
<dbReference type="InterPro" id="IPR016009">
    <property type="entry name" value="tRNA_MeTrfase_TRMD/TRM10"/>
</dbReference>
<dbReference type="SUPFAM" id="SSF75217">
    <property type="entry name" value="alpha/beta knot"/>
    <property type="match status" value="1"/>
</dbReference>
<dbReference type="Gene3D" id="3.40.1280.10">
    <property type="match status" value="1"/>
</dbReference>
<dbReference type="InterPro" id="IPR002649">
    <property type="entry name" value="tRNA_m1G_MeTrfase_TrmD"/>
</dbReference>
<evidence type="ECO:0000256" key="10">
    <source>
        <dbReference type="ARBA" id="ARBA00022691"/>
    </source>
</evidence>
<evidence type="ECO:0000256" key="4">
    <source>
        <dbReference type="ARBA" id="ARBA00011738"/>
    </source>
</evidence>
<dbReference type="Proteomes" id="UP000000664">
    <property type="component" value="Chromosome"/>
</dbReference>
<evidence type="ECO:0000256" key="7">
    <source>
        <dbReference type="ARBA" id="ARBA00022490"/>
    </source>
</evidence>
<comment type="function">
    <text evidence="1 15 17">Specifically methylates guanosine-37 in various tRNAs.</text>
</comment>
<evidence type="ECO:0000256" key="5">
    <source>
        <dbReference type="ARBA" id="ARBA00012807"/>
    </source>
</evidence>